<evidence type="ECO:0000256" key="1">
    <source>
        <dbReference type="SAM" id="MobiDB-lite"/>
    </source>
</evidence>
<accession>A0A078AR87</accession>
<dbReference type="Proteomes" id="UP000039865">
    <property type="component" value="Unassembled WGS sequence"/>
</dbReference>
<proteinExistence type="predicted"/>
<evidence type="ECO:0000313" key="3">
    <source>
        <dbReference type="Proteomes" id="UP000039865"/>
    </source>
</evidence>
<feature type="region of interest" description="Disordered" evidence="1">
    <location>
        <begin position="453"/>
        <end position="478"/>
    </location>
</feature>
<name>A0A078AR87_STYLE</name>
<feature type="region of interest" description="Disordered" evidence="1">
    <location>
        <begin position="1"/>
        <end position="21"/>
    </location>
</feature>
<sequence>MPQSQDRTRKLKSSKHNQNYQNILRSTPITLRIQNSIGEEEAVLIEKLSLINQQAQHYRNHHQHAAGAQDGGVAQQQEQEDQQNNNSGSSRPPSRISNEAFNRTTNNCILRMSPQSQQKFFTSLEKIYKEQDYQKLRSDFIEEPYSPEYTIVRALDDSCVLFAVKENQSSQNGFDNTRFFESENNSGQNSGFKMQSPNVNRNFYDQEVECLNDPEIIQQLAQRLQNIENQENVPNVRRNELKKEQQMRGGLLVESFSTDRQFLMIHPRNLKKLTPTLKAPQISRQPSIKSIDYFDLSIPYHAVILCQRLLDLRNLEEESSQDTNEENQQQEAVGEQQNEQLEDQVQEIPQQMSVDQQTSVFESQEQSNQVSAPNSHNKTPLPSLVPPSRGENQEIDIDLLINKLLEIPHDELLDSLLNLSINENDVNNNNNGSNNLQNQEQQNDPTLQNSVFHQQGRDSDQNSDFTSSGIQTPGSNSFSTPIQAKIFYEKGNLINGGKQQRGLDLRSPQTKFNLMRKLQEVKELNNSSDEDEIANHTIAGSQMDEMTRFNNGMSSMDNTRILSHNGTQIHTGRGMTNNGGQQIDCRIQNDFSRLFINEEDEEEKEEDDGQVEESPDECRSIQDKERETTKPISLISPQRSLNSTYSQLQLRNMNQHQPSIELLILKLKILEEKRLRSGLNGGAGRFGTSSNPRITQTQSHYSSETDSPQKIEYINGAAGGGGLSQSHSVSNFNANNNSATSLLEQVIKRLESLKRSRDASV</sequence>
<feature type="compositionally biased region" description="Polar residues" evidence="1">
    <location>
        <begin position="462"/>
        <end position="478"/>
    </location>
</feature>
<feature type="compositionally biased region" description="Polar residues" evidence="1">
    <location>
        <begin position="353"/>
        <end position="380"/>
    </location>
</feature>
<keyword evidence="3" id="KW-1185">Reference proteome</keyword>
<feature type="compositionally biased region" description="Polar residues" evidence="1">
    <location>
        <begin position="687"/>
        <end position="708"/>
    </location>
</feature>
<organism evidence="2 3">
    <name type="scientific">Stylonychia lemnae</name>
    <name type="common">Ciliate</name>
    <dbReference type="NCBI Taxonomy" id="5949"/>
    <lineage>
        <taxon>Eukaryota</taxon>
        <taxon>Sar</taxon>
        <taxon>Alveolata</taxon>
        <taxon>Ciliophora</taxon>
        <taxon>Intramacronucleata</taxon>
        <taxon>Spirotrichea</taxon>
        <taxon>Stichotrichia</taxon>
        <taxon>Sporadotrichida</taxon>
        <taxon>Oxytrichidae</taxon>
        <taxon>Stylonychinae</taxon>
        <taxon>Stylonychia</taxon>
    </lineage>
</organism>
<feature type="region of interest" description="Disordered" evidence="1">
    <location>
        <begin position="600"/>
        <end position="633"/>
    </location>
</feature>
<reference evidence="2 3" key="1">
    <citation type="submission" date="2014-06" db="EMBL/GenBank/DDBJ databases">
        <authorList>
            <person name="Swart Estienne"/>
        </authorList>
    </citation>
    <scope>NUCLEOTIDE SEQUENCE [LARGE SCALE GENOMIC DNA]</scope>
    <source>
        <strain evidence="2 3">130c</strain>
    </source>
</reference>
<feature type="compositionally biased region" description="Acidic residues" evidence="1">
    <location>
        <begin position="600"/>
        <end position="615"/>
    </location>
</feature>
<feature type="region of interest" description="Disordered" evidence="1">
    <location>
        <begin position="353"/>
        <end position="389"/>
    </location>
</feature>
<dbReference type="AlphaFoldDB" id="A0A078AR87"/>
<feature type="region of interest" description="Disordered" evidence="1">
    <location>
        <begin position="317"/>
        <end position="341"/>
    </location>
</feature>
<dbReference type="OrthoDB" id="10620029at2759"/>
<feature type="region of interest" description="Disordered" evidence="1">
    <location>
        <begin position="681"/>
        <end position="708"/>
    </location>
</feature>
<dbReference type="EMBL" id="CCKQ01013294">
    <property type="protein sequence ID" value="CDW84940.1"/>
    <property type="molecule type" value="Genomic_DNA"/>
</dbReference>
<gene>
    <name evidence="2" type="primary">Contig7877.g8406</name>
    <name evidence="2" type="ORF">STYLEM_14009</name>
</gene>
<feature type="compositionally biased region" description="Basic and acidic residues" evidence="1">
    <location>
        <begin position="616"/>
        <end position="629"/>
    </location>
</feature>
<protein>
    <submittedName>
        <fullName evidence="2">Uncharacterized protein</fullName>
    </submittedName>
</protein>
<dbReference type="InParanoid" id="A0A078AR87"/>
<feature type="compositionally biased region" description="Low complexity" evidence="1">
    <location>
        <begin position="65"/>
        <end position="98"/>
    </location>
</feature>
<evidence type="ECO:0000313" key="2">
    <source>
        <dbReference type="EMBL" id="CDW84940.1"/>
    </source>
</evidence>
<feature type="region of interest" description="Disordered" evidence="1">
    <location>
        <begin position="56"/>
        <end position="99"/>
    </location>
</feature>
<feature type="compositionally biased region" description="Polar residues" evidence="1">
    <location>
        <begin position="326"/>
        <end position="339"/>
    </location>
</feature>